<dbReference type="PANTHER" id="PTHR43549">
    <property type="entry name" value="MULTIDRUG RESISTANCE PROTEIN YPNP-RELATED"/>
    <property type="match status" value="1"/>
</dbReference>
<sequence>MAYDKSDYQYYFNYYNHDKVKDFSFRGYIITTNNPGNFLLIITLIACISCFLLGLLVFPGSPFNIIYKKWRGSDGADAGSVDEDTKKRVQIQKGLDNASPMKKKNSKVKQFLDKRKKNRKKKESIGSHYTKHADDSTVYSSSTRNSGSHTSGRSKPVVRVCTPEDIEKHVPVKIIIGPRGGKKKYSANELRSVVTLAEKRKTMIRARTPANNTTHEKVPVRKVEIHSHDVNIDEVENGNKGFFEVLRPSTAEADGRLDLNDLTYFFTSSNYDEKLNNHTEDDTKRKLREEFLDNGSVDQSVERNTSMWIEWKEIQNLATPWIIRSIISYGTDIAVISAISHYMGLRAMICYSNVWYLTGMFYMLNSAFYSAIYKRVNMASALETDDGYVTAGKYMKLGIFVNALISIPVAVGTVFCIPPLMSWMGYEDSIVELSRGYTIIIAIHNFLSYSSYYLNIVVDLEGHAKFVTVYEFWESIICMVITLISASTFGPSLITLGVVHLIQDSLSYIYYFNYVINKKGWYKGFMEGLTTPILSLNYSAIPMLLSSTLTYLWEEFVGNISGIAFTIFATYQGSAEVSTMILLSYVWAFVELAPESYAEAAATRIARHLSRGRKELAQAVSFYSLKVITLIALFCSFLLYAYGRFFVWCLSLDDTLETMLLEAIPYLVICQTFITVGETVSEINAILHIHKQATFLYAIVTVFIMVPIAAVNTYVFNYNIEGLTSAQCIGYTAMGVMNLVIFMNANWDKAVKKAQESEA</sequence>
<dbReference type="GO" id="GO:0042910">
    <property type="term" value="F:xenobiotic transmembrane transporter activity"/>
    <property type="evidence" value="ECO:0007669"/>
    <property type="project" value="InterPro"/>
</dbReference>
<feature type="transmembrane region" description="Helical" evidence="9">
    <location>
        <begin position="620"/>
        <end position="643"/>
    </location>
</feature>
<feature type="transmembrane region" description="Helical" evidence="9">
    <location>
        <begin position="394"/>
        <end position="415"/>
    </location>
</feature>
<comment type="subcellular location">
    <subcellularLocation>
        <location evidence="1">Cell membrane</location>
        <topology evidence="1">Multi-pass membrane protein</topology>
    </subcellularLocation>
</comment>
<protein>
    <submittedName>
        <fullName evidence="10">Uncharacterized protein</fullName>
    </submittedName>
</protein>
<evidence type="ECO:0000256" key="5">
    <source>
        <dbReference type="ARBA" id="ARBA00022692"/>
    </source>
</evidence>
<organism evidence="10 11">
    <name type="scientific">Chaetoceros tenuissimus</name>
    <dbReference type="NCBI Taxonomy" id="426638"/>
    <lineage>
        <taxon>Eukaryota</taxon>
        <taxon>Sar</taxon>
        <taxon>Stramenopiles</taxon>
        <taxon>Ochrophyta</taxon>
        <taxon>Bacillariophyta</taxon>
        <taxon>Coscinodiscophyceae</taxon>
        <taxon>Chaetocerotophycidae</taxon>
        <taxon>Chaetocerotales</taxon>
        <taxon>Chaetocerotaceae</taxon>
        <taxon>Chaetoceros</taxon>
    </lineage>
</organism>
<keyword evidence="7 9" id="KW-0472">Membrane</keyword>
<evidence type="ECO:0000313" key="11">
    <source>
        <dbReference type="Proteomes" id="UP001054902"/>
    </source>
</evidence>
<feature type="transmembrane region" description="Helical" evidence="9">
    <location>
        <begin position="663"/>
        <end position="683"/>
    </location>
</feature>
<gene>
    <name evidence="10" type="ORF">CTEN210_04588</name>
</gene>
<feature type="transmembrane region" description="Helical" evidence="9">
    <location>
        <begin position="354"/>
        <end position="373"/>
    </location>
</feature>
<keyword evidence="3" id="KW-0813">Transport</keyword>
<keyword evidence="4" id="KW-1003">Cell membrane</keyword>
<name>A0AAD3CL88_9STRA</name>
<dbReference type="Proteomes" id="UP001054902">
    <property type="component" value="Unassembled WGS sequence"/>
</dbReference>
<feature type="transmembrane region" description="Helical" evidence="9">
    <location>
        <begin position="722"/>
        <end position="743"/>
    </location>
</feature>
<feature type="transmembrane region" description="Helical" evidence="9">
    <location>
        <begin position="435"/>
        <end position="454"/>
    </location>
</feature>
<dbReference type="GO" id="GO:0015297">
    <property type="term" value="F:antiporter activity"/>
    <property type="evidence" value="ECO:0007669"/>
    <property type="project" value="InterPro"/>
</dbReference>
<comment type="similarity">
    <text evidence="2">Belongs to the multi antimicrobial extrusion (MATE) (TC 2.A.66.1) family.</text>
</comment>
<feature type="transmembrane region" description="Helical" evidence="9">
    <location>
        <begin position="38"/>
        <end position="58"/>
    </location>
</feature>
<feature type="compositionally biased region" description="Low complexity" evidence="8">
    <location>
        <begin position="140"/>
        <end position="154"/>
    </location>
</feature>
<evidence type="ECO:0000256" key="7">
    <source>
        <dbReference type="ARBA" id="ARBA00023136"/>
    </source>
</evidence>
<feature type="transmembrane region" description="Helical" evidence="9">
    <location>
        <begin position="695"/>
        <end position="716"/>
    </location>
</feature>
<feature type="region of interest" description="Disordered" evidence="8">
    <location>
        <begin position="92"/>
        <end position="158"/>
    </location>
</feature>
<dbReference type="EMBL" id="BLLK01000027">
    <property type="protein sequence ID" value="GFH48112.1"/>
    <property type="molecule type" value="Genomic_DNA"/>
</dbReference>
<evidence type="ECO:0000256" key="2">
    <source>
        <dbReference type="ARBA" id="ARBA00010199"/>
    </source>
</evidence>
<evidence type="ECO:0000256" key="6">
    <source>
        <dbReference type="ARBA" id="ARBA00022989"/>
    </source>
</evidence>
<dbReference type="GO" id="GO:0005886">
    <property type="term" value="C:plasma membrane"/>
    <property type="evidence" value="ECO:0007669"/>
    <property type="project" value="UniProtKB-SubCell"/>
</dbReference>
<dbReference type="AlphaFoldDB" id="A0AAD3CL88"/>
<dbReference type="InterPro" id="IPR052031">
    <property type="entry name" value="Membrane_Transporter-Flippase"/>
</dbReference>
<feature type="transmembrane region" description="Helical" evidence="9">
    <location>
        <begin position="492"/>
        <end position="512"/>
    </location>
</feature>
<evidence type="ECO:0000256" key="1">
    <source>
        <dbReference type="ARBA" id="ARBA00004651"/>
    </source>
</evidence>
<evidence type="ECO:0000256" key="3">
    <source>
        <dbReference type="ARBA" id="ARBA00022448"/>
    </source>
</evidence>
<dbReference type="CDD" id="cd12082">
    <property type="entry name" value="MATE_like"/>
    <property type="match status" value="1"/>
</dbReference>
<comment type="caution">
    <text evidence="10">The sequence shown here is derived from an EMBL/GenBank/DDBJ whole genome shotgun (WGS) entry which is preliminary data.</text>
</comment>
<dbReference type="Pfam" id="PF01554">
    <property type="entry name" value="MatE"/>
    <property type="match status" value="1"/>
</dbReference>
<evidence type="ECO:0000256" key="4">
    <source>
        <dbReference type="ARBA" id="ARBA00022475"/>
    </source>
</evidence>
<evidence type="ECO:0000256" key="9">
    <source>
        <dbReference type="SAM" id="Phobius"/>
    </source>
</evidence>
<accession>A0AAD3CL88</accession>
<proteinExistence type="inferred from homology"/>
<feature type="transmembrane region" description="Helical" evidence="9">
    <location>
        <begin position="466"/>
        <end position="486"/>
    </location>
</feature>
<dbReference type="PANTHER" id="PTHR43549:SF2">
    <property type="entry name" value="MULTIDRUG RESISTANCE PROTEIN NORM-RELATED"/>
    <property type="match status" value="1"/>
</dbReference>
<evidence type="ECO:0000313" key="10">
    <source>
        <dbReference type="EMBL" id="GFH48112.1"/>
    </source>
</evidence>
<keyword evidence="6 9" id="KW-1133">Transmembrane helix</keyword>
<keyword evidence="5 9" id="KW-0812">Transmembrane</keyword>
<reference evidence="10 11" key="1">
    <citation type="journal article" date="2021" name="Sci. Rep.">
        <title>The genome of the diatom Chaetoceros tenuissimus carries an ancient integrated fragment of an extant virus.</title>
        <authorList>
            <person name="Hongo Y."/>
            <person name="Kimura K."/>
            <person name="Takaki Y."/>
            <person name="Yoshida Y."/>
            <person name="Baba S."/>
            <person name="Kobayashi G."/>
            <person name="Nagasaki K."/>
            <person name="Hano T."/>
            <person name="Tomaru Y."/>
        </authorList>
    </citation>
    <scope>NUCLEOTIDE SEQUENCE [LARGE SCALE GENOMIC DNA]</scope>
    <source>
        <strain evidence="10 11">NIES-3715</strain>
    </source>
</reference>
<keyword evidence="11" id="KW-1185">Reference proteome</keyword>
<dbReference type="InterPro" id="IPR002528">
    <property type="entry name" value="MATE_fam"/>
</dbReference>
<evidence type="ECO:0000256" key="8">
    <source>
        <dbReference type="SAM" id="MobiDB-lite"/>
    </source>
</evidence>